<dbReference type="EMBL" id="CP122566">
    <property type="protein sequence ID" value="WGH93230.1"/>
    <property type="molecule type" value="Genomic_DNA"/>
</dbReference>
<sequence>MMNATTAQLNQLLSLATELQGHTVTSLDAITCLDLTQRELNGNMKSSEASLHIATLQSRLALAA</sequence>
<evidence type="ECO:0000313" key="1">
    <source>
        <dbReference type="EMBL" id="WGH93230.1"/>
    </source>
</evidence>
<dbReference type="RefSeq" id="WP_110100206.1">
    <property type="nucleotide sequence ID" value="NZ_CP122561.1"/>
</dbReference>
<name>A0AAJ6AH75_9MICC</name>
<accession>A0AAJ6AH75</accession>
<dbReference type="Proteomes" id="UP001224674">
    <property type="component" value="Chromosome"/>
</dbReference>
<keyword evidence="2" id="KW-1185">Reference proteome</keyword>
<dbReference type="AlphaFoldDB" id="A0AAJ6AH75"/>
<reference evidence="1 2" key="1">
    <citation type="submission" date="2023-03" db="EMBL/GenBank/DDBJ databases">
        <title>Complete genome sequences of several Auritidibacter ignavus strains isolated from ear infections.</title>
        <authorList>
            <person name="Baehr T."/>
            <person name="Baumhoegger A.M."/>
        </authorList>
    </citation>
    <scope>NUCLEOTIDE SEQUENCE [LARGE SCALE GENOMIC DNA]</scope>
    <source>
        <strain evidence="1 2">BABAE-6</strain>
    </source>
</reference>
<dbReference type="GeneID" id="83694417"/>
<protein>
    <submittedName>
        <fullName evidence="1">Uncharacterized protein</fullName>
    </submittedName>
</protein>
<gene>
    <name evidence="1" type="ORF">QDX21_13255</name>
</gene>
<proteinExistence type="predicted"/>
<organism evidence="1 2">
    <name type="scientific">Auritidibacter ignavus</name>
    <dbReference type="NCBI Taxonomy" id="678932"/>
    <lineage>
        <taxon>Bacteria</taxon>
        <taxon>Bacillati</taxon>
        <taxon>Actinomycetota</taxon>
        <taxon>Actinomycetes</taxon>
        <taxon>Micrococcales</taxon>
        <taxon>Micrococcaceae</taxon>
        <taxon>Auritidibacter</taxon>
    </lineage>
</organism>
<evidence type="ECO:0000313" key="2">
    <source>
        <dbReference type="Proteomes" id="UP001224674"/>
    </source>
</evidence>